<accession>A0A1G8AGZ3</accession>
<name>A0A1G8AGZ3_BACOV</name>
<dbReference type="Proteomes" id="UP000181870">
    <property type="component" value="Unassembled WGS sequence"/>
</dbReference>
<dbReference type="AlphaFoldDB" id="A0A1G8AGZ3"/>
<dbReference type="EMBL" id="FNDO01000002">
    <property type="protein sequence ID" value="SDH20275.1"/>
    <property type="molecule type" value="Genomic_DNA"/>
</dbReference>
<sequence length="242" mass="27503">MKKLFGLIGLSCIALTSQAQSVSYSHDASKMNQVTVMEIGSGTLTPEYYYWLFHNSYKKTANAKNKLEYRTLSGLNAYNQVEMAESLDSAMVKRAKIEALNIADRQGGALDIAWKVEGEKITNKLEDYKKNIDRILDAGGSPDNQERWKDYYNMYKCAIKATQDAYMPNAQRKKEYLRIYADICRQNETLVKYVVRLYNANQTNELLSGTYNKPNRVAAIAASALNRWREAGWSTSVNGNKE</sequence>
<evidence type="ECO:0000256" key="1">
    <source>
        <dbReference type="SAM" id="SignalP"/>
    </source>
</evidence>
<feature type="domain" description="DUF5045" evidence="2">
    <location>
        <begin position="19"/>
        <end position="102"/>
    </location>
</feature>
<evidence type="ECO:0000259" key="2">
    <source>
        <dbReference type="Pfam" id="PF16464"/>
    </source>
</evidence>
<feature type="signal peptide" evidence="1">
    <location>
        <begin position="1"/>
        <end position="19"/>
    </location>
</feature>
<organism evidence="3 4">
    <name type="scientific">Bacteroides ovatus</name>
    <dbReference type="NCBI Taxonomy" id="28116"/>
    <lineage>
        <taxon>Bacteria</taxon>
        <taxon>Pseudomonadati</taxon>
        <taxon>Bacteroidota</taxon>
        <taxon>Bacteroidia</taxon>
        <taxon>Bacteroidales</taxon>
        <taxon>Bacteroidaceae</taxon>
        <taxon>Bacteroides</taxon>
    </lineage>
</organism>
<feature type="chain" id="PRO_5010363844" description="DUF5045 domain-containing protein" evidence="1">
    <location>
        <begin position="20"/>
        <end position="242"/>
    </location>
</feature>
<evidence type="ECO:0000313" key="4">
    <source>
        <dbReference type="Proteomes" id="UP000181870"/>
    </source>
</evidence>
<reference evidence="3 4" key="1">
    <citation type="submission" date="2016-10" db="EMBL/GenBank/DDBJ databases">
        <authorList>
            <person name="de Groot N.N."/>
        </authorList>
    </citation>
    <scope>NUCLEOTIDE SEQUENCE [LARGE SCALE GENOMIC DNA]</scope>
    <source>
        <strain evidence="3 4">NLAE-zl-C57</strain>
    </source>
</reference>
<gene>
    <name evidence="3" type="ORF">SAMN05192582_1002181</name>
</gene>
<protein>
    <recommendedName>
        <fullName evidence="2">DUF5045 domain-containing protein</fullName>
    </recommendedName>
</protein>
<proteinExistence type="predicted"/>
<evidence type="ECO:0000313" key="3">
    <source>
        <dbReference type="EMBL" id="SDH20275.1"/>
    </source>
</evidence>
<keyword evidence="1" id="KW-0732">Signal</keyword>
<dbReference type="RefSeq" id="WP_074635723.1">
    <property type="nucleotide sequence ID" value="NZ_FNDO01000002.1"/>
</dbReference>
<dbReference type="Pfam" id="PF16464">
    <property type="entry name" value="DUF5045"/>
    <property type="match status" value="1"/>
</dbReference>
<dbReference type="InterPro" id="IPR032492">
    <property type="entry name" value="DUF5045"/>
</dbReference>